<keyword evidence="4" id="KW-1185">Reference proteome</keyword>
<dbReference type="PANTHER" id="PTHR15629:SF2">
    <property type="entry name" value="SH3 DOMAIN-CONTAINING YSC84-LIKE PROTEIN 1"/>
    <property type="match status" value="1"/>
</dbReference>
<dbReference type="EMBL" id="JAJIRN010000011">
    <property type="protein sequence ID" value="MCV2370942.1"/>
    <property type="molecule type" value="Genomic_DNA"/>
</dbReference>
<gene>
    <name evidence="3" type="ORF">LNV07_22880</name>
</gene>
<dbReference type="InterPro" id="IPR007461">
    <property type="entry name" value="Ysc84_actin-binding"/>
</dbReference>
<reference evidence="3 4" key="1">
    <citation type="submission" date="2021-11" db="EMBL/GenBank/DDBJ databases">
        <authorList>
            <person name="Liang Q."/>
            <person name="Mou H."/>
            <person name="Liu Z."/>
        </authorList>
    </citation>
    <scope>NUCLEOTIDE SEQUENCE [LARGE SCALE GENOMIC DNA]</scope>
    <source>
        <strain evidence="3 4">CHU3</strain>
    </source>
</reference>
<name>A0ABT2YLK7_9BURK</name>
<keyword evidence="1" id="KW-0732">Signal</keyword>
<dbReference type="RefSeq" id="WP_263573522.1">
    <property type="nucleotide sequence ID" value="NZ_JAJIRN010000011.1"/>
</dbReference>
<dbReference type="Pfam" id="PF04366">
    <property type="entry name" value="Ysc84"/>
    <property type="match status" value="1"/>
</dbReference>
<evidence type="ECO:0000259" key="2">
    <source>
        <dbReference type="Pfam" id="PF04366"/>
    </source>
</evidence>
<feature type="signal peptide" evidence="1">
    <location>
        <begin position="1"/>
        <end position="30"/>
    </location>
</feature>
<feature type="domain" description="Ysc84 actin-binding" evidence="2">
    <location>
        <begin position="111"/>
        <end position="228"/>
    </location>
</feature>
<sequence>MNIAIRKHVFPLAVAAIAVGFFIGSPSAQAADKAEAESLVAKSAATIKALANDPDFASMKSELAKAHAVLIFPQVLKAGFFLGGAGGNGVLMARDGNTGAWVGPAFYTMGAASLGLQAGASSAEMVMLVNSQKALDSLYTNKVKLGADVTAALGSKAVGKNLSLNADFVVYSKAKGAFAGIAVDGAVLDVRRTINAAYYEQAATPIDILVKRIASNADANGLQAALQDAAK</sequence>
<evidence type="ECO:0000313" key="3">
    <source>
        <dbReference type="EMBL" id="MCV2370942.1"/>
    </source>
</evidence>
<dbReference type="PANTHER" id="PTHR15629">
    <property type="entry name" value="SH3YL1 PROTEIN"/>
    <property type="match status" value="1"/>
</dbReference>
<dbReference type="CDD" id="cd11524">
    <property type="entry name" value="SYLF"/>
    <property type="match status" value="1"/>
</dbReference>
<organism evidence="3 4">
    <name type="scientific">Roseateles oligotrophus</name>
    <dbReference type="NCBI Taxonomy" id="1769250"/>
    <lineage>
        <taxon>Bacteria</taxon>
        <taxon>Pseudomonadati</taxon>
        <taxon>Pseudomonadota</taxon>
        <taxon>Betaproteobacteria</taxon>
        <taxon>Burkholderiales</taxon>
        <taxon>Sphaerotilaceae</taxon>
        <taxon>Roseateles</taxon>
    </lineage>
</organism>
<evidence type="ECO:0000256" key="1">
    <source>
        <dbReference type="SAM" id="SignalP"/>
    </source>
</evidence>
<dbReference type="InterPro" id="IPR051702">
    <property type="entry name" value="SH3_domain_YSC84-like"/>
</dbReference>
<comment type="caution">
    <text evidence="3">The sequence shown here is derived from an EMBL/GenBank/DDBJ whole genome shotgun (WGS) entry which is preliminary data.</text>
</comment>
<protein>
    <submittedName>
        <fullName evidence="3">Lipid-binding SYLF domain-containing protein</fullName>
    </submittedName>
</protein>
<feature type="chain" id="PRO_5046979588" evidence="1">
    <location>
        <begin position="31"/>
        <end position="231"/>
    </location>
</feature>
<accession>A0ABT2YLK7</accession>
<proteinExistence type="predicted"/>
<dbReference type="Proteomes" id="UP001209701">
    <property type="component" value="Unassembled WGS sequence"/>
</dbReference>
<evidence type="ECO:0000313" key="4">
    <source>
        <dbReference type="Proteomes" id="UP001209701"/>
    </source>
</evidence>